<gene>
    <name evidence="1" type="ORF">C5Y93_07695</name>
</gene>
<reference evidence="1 2" key="1">
    <citation type="submission" date="2018-02" db="EMBL/GenBank/DDBJ databases">
        <title>Comparative genomes isolates from brazilian mangrove.</title>
        <authorList>
            <person name="Araujo J.E."/>
            <person name="Taketani R.G."/>
            <person name="Silva M.C.P."/>
            <person name="Loureco M.V."/>
            <person name="Andreote F.D."/>
        </authorList>
    </citation>
    <scope>NUCLEOTIDE SEQUENCE [LARGE SCALE GENOMIC DNA]</scope>
    <source>
        <strain evidence="1 2">Nap-Phe MGV</strain>
    </source>
</reference>
<sequence length="173" mass="18266">MQIFCKNGVKSIDGKTLLVKMKSFVVVTGTGNMFARFRQFAAAIQLFALLLGGGLGEALHALPGLAHVGHGCGHSCCGHDHAGHRHVHRHGEAPLGRSKARPAIEPQPADTQLDAKHDCVICQQLRLWRQAVVAPVRQFAIAVAAQPHVAAADPPAIVSGKLVPNSRGPPAVL</sequence>
<accession>A0A2S8GQJ7</accession>
<dbReference type="Proteomes" id="UP000237819">
    <property type="component" value="Unassembled WGS sequence"/>
</dbReference>
<name>A0A2S8GQJ7_9BACT</name>
<organism evidence="1 2">
    <name type="scientific">Blastopirellula marina</name>
    <dbReference type="NCBI Taxonomy" id="124"/>
    <lineage>
        <taxon>Bacteria</taxon>
        <taxon>Pseudomonadati</taxon>
        <taxon>Planctomycetota</taxon>
        <taxon>Planctomycetia</taxon>
        <taxon>Pirellulales</taxon>
        <taxon>Pirellulaceae</taxon>
        <taxon>Blastopirellula</taxon>
    </lineage>
</organism>
<dbReference type="AlphaFoldDB" id="A0A2S8GQJ7"/>
<evidence type="ECO:0000313" key="2">
    <source>
        <dbReference type="Proteomes" id="UP000237819"/>
    </source>
</evidence>
<protein>
    <submittedName>
        <fullName evidence="1">Uncharacterized protein</fullName>
    </submittedName>
</protein>
<proteinExistence type="predicted"/>
<evidence type="ECO:0000313" key="1">
    <source>
        <dbReference type="EMBL" id="PQO46708.1"/>
    </source>
</evidence>
<dbReference type="EMBL" id="PUHZ01000008">
    <property type="protein sequence ID" value="PQO46708.1"/>
    <property type="molecule type" value="Genomic_DNA"/>
</dbReference>
<comment type="caution">
    <text evidence="1">The sequence shown here is derived from an EMBL/GenBank/DDBJ whole genome shotgun (WGS) entry which is preliminary data.</text>
</comment>
<dbReference type="RefSeq" id="WP_105334834.1">
    <property type="nucleotide sequence ID" value="NZ_PUHZ01000008.1"/>
</dbReference>